<dbReference type="SUPFAM" id="SSF52540">
    <property type="entry name" value="P-loop containing nucleoside triphosphate hydrolases"/>
    <property type="match status" value="1"/>
</dbReference>
<dbReference type="InterPro" id="IPR027417">
    <property type="entry name" value="P-loop_NTPase"/>
</dbReference>
<name>A0A1L3JJS9_9FLAO</name>
<dbReference type="RefSeq" id="WP_072555941.1">
    <property type="nucleotide sequence ID" value="NZ_CP018155.1"/>
</dbReference>
<dbReference type="Pfam" id="PF13175">
    <property type="entry name" value="AAA_15"/>
    <property type="match status" value="1"/>
</dbReference>
<dbReference type="AlphaFoldDB" id="A0A1L3JJS9"/>
<dbReference type="PANTHER" id="PTHR43581">
    <property type="entry name" value="ATP/GTP PHOSPHATASE"/>
    <property type="match status" value="1"/>
</dbReference>
<dbReference type="EMBL" id="CP018155">
    <property type="protein sequence ID" value="APG65415.1"/>
    <property type="molecule type" value="Genomic_DNA"/>
</dbReference>
<proteinExistence type="predicted"/>
<sequence>MITSIFLRHFKIYKGITFIPISEGVGFSSLIGENGVGKSSVLEAIDCVLNQKNNNWPINNEAKNEGVGGDNFPYIAPVFLIKKEKLRNTKLADQELFRKAEKLSNFIWNNNLKAPTKSSSAFNEHVNELKKSYDKDDYFILIVGKKHNDNSIYFGGYQNYLDFIGEKPTIKPSEKEIQEYFKGFYDYIISHYSYLYIPVETDVFTYTKLETVEMQKLMDKNIQDEIVKAIKPGTLKQINKDLNYFVKDVESILEEYEYKGYHKNSLTMPDLVSKIIEAYFSIKVLNKKPKNGSKLIPVSELSSGEKRKALIDVAYSFLLKNKNTNSNVILAVDEPEASLHISACYDQFEKLFSLTKNKHQIIISTHWYGFLPIVLNGSATSIRKKASNENSADFFNLYNYRETITQARKKTKGKLPIDYNIKSYNDLVQSILFSILKNEPYNWIVCEGLSEKIYFEIMFKNEIENNKLRILPLGSFKEVRKLYNNLLSPIKDPDYTINGKVICLIDTDSERVEVDYENNNKNLFFYRLWNNKKNNLKTELIDVNRNSMNPPTEIEDCLNPYVYKQTLIEFTEEYESIKSIISNCEVRENATNSYSTFDLRDSEKDDIKAFFDDNQGYNKIRFAEKYIEILQKPFFKDENEMEWIMKIKKVIN</sequence>
<reference evidence="2 3" key="1">
    <citation type="submission" date="2016-11" db="EMBL/GenBank/DDBJ databases">
        <title>Tenacibaculum sp. LPB0136, isolated from marine environment.</title>
        <authorList>
            <person name="Kim E."/>
            <person name="Yi H."/>
        </authorList>
    </citation>
    <scope>NUCLEOTIDE SEQUENCE [LARGE SCALE GENOMIC DNA]</scope>
    <source>
        <strain evidence="2 3">LPB0136</strain>
    </source>
</reference>
<dbReference type="InterPro" id="IPR041685">
    <property type="entry name" value="AAA_GajA/Old/RecF-like"/>
</dbReference>
<dbReference type="InterPro" id="IPR051396">
    <property type="entry name" value="Bact_Antivir_Def_Nuclease"/>
</dbReference>
<accession>A0A1L3JJS9</accession>
<evidence type="ECO:0000259" key="1">
    <source>
        <dbReference type="Pfam" id="PF13175"/>
    </source>
</evidence>
<dbReference type="KEGG" id="ten:LPB136_08630"/>
<evidence type="ECO:0000313" key="2">
    <source>
        <dbReference type="EMBL" id="APG65415.1"/>
    </source>
</evidence>
<feature type="domain" description="Endonuclease GajA/Old nuclease/RecF-like AAA" evidence="1">
    <location>
        <begin position="1"/>
        <end position="366"/>
    </location>
</feature>
<protein>
    <recommendedName>
        <fullName evidence="1">Endonuclease GajA/Old nuclease/RecF-like AAA domain-containing protein</fullName>
    </recommendedName>
</protein>
<dbReference type="PANTHER" id="PTHR43581:SF4">
    <property type="entry name" value="ATP_GTP PHOSPHATASE"/>
    <property type="match status" value="1"/>
</dbReference>
<dbReference type="OrthoDB" id="9792800at2"/>
<evidence type="ECO:0000313" key="3">
    <source>
        <dbReference type="Proteomes" id="UP000181898"/>
    </source>
</evidence>
<dbReference type="Proteomes" id="UP000181898">
    <property type="component" value="Chromosome"/>
</dbReference>
<gene>
    <name evidence="2" type="ORF">LPB136_08630</name>
</gene>
<dbReference type="CDD" id="cd00267">
    <property type="entry name" value="ABC_ATPase"/>
    <property type="match status" value="1"/>
</dbReference>
<organism evidence="2 3">
    <name type="scientific">Tenacibaculum todarodis</name>
    <dbReference type="NCBI Taxonomy" id="1850252"/>
    <lineage>
        <taxon>Bacteria</taxon>
        <taxon>Pseudomonadati</taxon>
        <taxon>Bacteroidota</taxon>
        <taxon>Flavobacteriia</taxon>
        <taxon>Flavobacteriales</taxon>
        <taxon>Flavobacteriaceae</taxon>
        <taxon>Tenacibaculum</taxon>
    </lineage>
</organism>
<keyword evidence="3" id="KW-1185">Reference proteome</keyword>
<dbReference type="STRING" id="1850252.LPB136_08630"/>
<dbReference type="Gene3D" id="3.40.50.300">
    <property type="entry name" value="P-loop containing nucleotide triphosphate hydrolases"/>
    <property type="match status" value="1"/>
</dbReference>